<gene>
    <name evidence="2" type="ORF">CRV08_07965</name>
</gene>
<evidence type="ECO:0000313" key="2">
    <source>
        <dbReference type="EMBL" id="RXJ68182.1"/>
    </source>
</evidence>
<feature type="transmembrane region" description="Helical" evidence="1">
    <location>
        <begin position="84"/>
        <end position="110"/>
    </location>
</feature>
<organism evidence="2 3">
    <name type="scientific">Halarcobacter ebronensis</name>
    <dbReference type="NCBI Taxonomy" id="1462615"/>
    <lineage>
        <taxon>Bacteria</taxon>
        <taxon>Pseudomonadati</taxon>
        <taxon>Campylobacterota</taxon>
        <taxon>Epsilonproteobacteria</taxon>
        <taxon>Campylobacterales</taxon>
        <taxon>Arcobacteraceae</taxon>
        <taxon>Halarcobacter</taxon>
    </lineage>
</organism>
<dbReference type="Pfam" id="PF04238">
    <property type="entry name" value="DUF420"/>
    <property type="match status" value="1"/>
</dbReference>
<comment type="caution">
    <text evidence="2">The sequence shown here is derived from an EMBL/GenBank/DDBJ whole genome shotgun (WGS) entry which is preliminary data.</text>
</comment>
<dbReference type="RefSeq" id="WP_128980879.1">
    <property type="nucleotide sequence ID" value="NZ_PDKJ01000006.1"/>
</dbReference>
<dbReference type="Proteomes" id="UP000290172">
    <property type="component" value="Unassembled WGS sequence"/>
</dbReference>
<dbReference type="InterPro" id="IPR007352">
    <property type="entry name" value="DUF420"/>
</dbReference>
<feature type="transmembrane region" description="Helical" evidence="1">
    <location>
        <begin position="51"/>
        <end position="72"/>
    </location>
</feature>
<keyword evidence="1" id="KW-0472">Membrane</keyword>
<evidence type="ECO:0008006" key="4">
    <source>
        <dbReference type="Google" id="ProtNLM"/>
    </source>
</evidence>
<evidence type="ECO:0000256" key="1">
    <source>
        <dbReference type="SAM" id="Phobius"/>
    </source>
</evidence>
<dbReference type="EMBL" id="PDKJ01000006">
    <property type="protein sequence ID" value="RXJ68182.1"/>
    <property type="molecule type" value="Genomic_DNA"/>
</dbReference>
<feature type="transmembrane region" description="Helical" evidence="1">
    <location>
        <begin position="20"/>
        <end position="39"/>
    </location>
</feature>
<accession>A0A4Q0YCS8</accession>
<protein>
    <recommendedName>
        <fullName evidence="4">DUF420 domain-containing protein</fullName>
    </recommendedName>
</protein>
<keyword evidence="1" id="KW-1133">Transmembrane helix</keyword>
<proteinExistence type="predicted"/>
<evidence type="ECO:0000313" key="3">
    <source>
        <dbReference type="Proteomes" id="UP000290172"/>
    </source>
</evidence>
<reference evidence="2 3" key="1">
    <citation type="submission" date="2017-10" db="EMBL/GenBank/DDBJ databases">
        <title>Genomics of the genus Arcobacter.</title>
        <authorList>
            <person name="Perez-Cataluna A."/>
            <person name="Figueras M.J."/>
        </authorList>
    </citation>
    <scope>NUCLEOTIDE SEQUENCE [LARGE SCALE GENOMIC DNA]</scope>
    <source>
        <strain evidence="2 3">CECT 8993</strain>
    </source>
</reference>
<name>A0A4Q0YCS8_9BACT</name>
<sequence>MFFLKEGFLGAKAPLFLDLVTIYFAILPILFGISILFAVKKMYKIHFISQSTLLATTVIFVIFFEIYIRMIGGFTELTKDETGLYFYFLISVLSIHIIIAFLTVLCWFYLYITTYKIYKQEGIKAIELKRHRKIGKLVFDGLITSCYMGVMIYILIFLA</sequence>
<keyword evidence="1" id="KW-0812">Transmembrane</keyword>
<dbReference type="AlphaFoldDB" id="A0A4Q0YCS8"/>
<feature type="transmembrane region" description="Helical" evidence="1">
    <location>
        <begin position="137"/>
        <end position="158"/>
    </location>
</feature>